<feature type="domain" description="Outer membrane lipoprotein BamD-like" evidence="7">
    <location>
        <begin position="41"/>
        <end position="233"/>
    </location>
</feature>
<comment type="similarity">
    <text evidence="4">Belongs to the BamD family.</text>
</comment>
<dbReference type="AlphaFoldDB" id="F4QKS1"/>
<feature type="chain" id="PRO_5009011896" description="Outer membrane protein assembly factor BamD" evidence="6">
    <location>
        <begin position="25"/>
        <end position="295"/>
    </location>
</feature>
<comment type="subunit">
    <text evidence="4">Part of the Bam complex.</text>
</comment>
<evidence type="ECO:0000256" key="4">
    <source>
        <dbReference type="HAMAP-Rule" id="MF_00922"/>
    </source>
</evidence>
<dbReference type="Gene3D" id="1.25.40.10">
    <property type="entry name" value="Tetratricopeptide repeat domain"/>
    <property type="match status" value="1"/>
</dbReference>
<sequence length="295" mass="33006">MISGRLFKTSAMVLAAGMALTALSGCAGKGDEQHLVYEERPVELLYATGMERLDDKSWNEAGQYFEEVQRQHPYSEWSRRAIVMTIYTHYQAGKYAEASAASDQFIHLYPGSELTPYAYYMKAICSFEQIVDVGRDQASTTAAQALLSDVVRRYPSSEYAKDARVKIDMVQDQLAGKEMEIGRYYLNDNQPLAAIGRFKTVASTYQTTSHTPEALYRLVEANEVMGLHEEAMRNGAVLGYNYPGDRWYAAAYKLLTEKGDRPEIAPDPNGKKGPETPDAKTNKKGWFGFLRPDAG</sequence>
<evidence type="ECO:0000256" key="5">
    <source>
        <dbReference type="SAM" id="MobiDB-lite"/>
    </source>
</evidence>
<dbReference type="NCBIfam" id="TIGR03302">
    <property type="entry name" value="OM_YfiO"/>
    <property type="match status" value="1"/>
</dbReference>
<evidence type="ECO:0000259" key="7">
    <source>
        <dbReference type="Pfam" id="PF13525"/>
    </source>
</evidence>
<dbReference type="EMBL" id="GL883077">
    <property type="protein sequence ID" value="EGF93373.1"/>
    <property type="molecule type" value="Genomic_DNA"/>
</dbReference>
<evidence type="ECO:0000313" key="8">
    <source>
        <dbReference type="EMBL" id="EGF93373.1"/>
    </source>
</evidence>
<dbReference type="CDD" id="cd15830">
    <property type="entry name" value="BamD"/>
    <property type="match status" value="1"/>
</dbReference>
<gene>
    <name evidence="8" type="primary">yfiO</name>
    <name evidence="4" type="synonym">bamD</name>
    <name evidence="8" type="ORF">ABI_18130</name>
</gene>
<keyword evidence="4" id="KW-0449">Lipoprotein</keyword>
<keyword evidence="2 4" id="KW-0472">Membrane</keyword>
<protein>
    <recommendedName>
        <fullName evidence="4">Outer membrane protein assembly factor BamD</fullName>
    </recommendedName>
</protein>
<feature type="compositionally biased region" description="Basic and acidic residues" evidence="5">
    <location>
        <begin position="259"/>
        <end position="281"/>
    </location>
</feature>
<dbReference type="InterPro" id="IPR039565">
    <property type="entry name" value="BamD-like"/>
</dbReference>
<feature type="signal peptide" evidence="6">
    <location>
        <begin position="1"/>
        <end position="24"/>
    </location>
</feature>
<keyword evidence="3 4" id="KW-0998">Cell outer membrane</keyword>
<feature type="region of interest" description="Disordered" evidence="5">
    <location>
        <begin position="259"/>
        <end position="295"/>
    </location>
</feature>
<dbReference type="GO" id="GO:0051205">
    <property type="term" value="P:protein insertion into membrane"/>
    <property type="evidence" value="ECO:0007669"/>
    <property type="project" value="UniProtKB-UniRule"/>
</dbReference>
<dbReference type="GO" id="GO:0043165">
    <property type="term" value="P:Gram-negative-bacterium-type cell outer membrane assembly"/>
    <property type="evidence" value="ECO:0007669"/>
    <property type="project" value="UniProtKB-UniRule"/>
</dbReference>
<dbReference type="Proteomes" id="UP000006512">
    <property type="component" value="Unassembled WGS sequence"/>
</dbReference>
<dbReference type="HAMAP" id="MF_00922">
    <property type="entry name" value="OM_assembly_BamD"/>
    <property type="match status" value="1"/>
</dbReference>
<dbReference type="InterPro" id="IPR017689">
    <property type="entry name" value="BamD"/>
</dbReference>
<evidence type="ECO:0000256" key="3">
    <source>
        <dbReference type="ARBA" id="ARBA00023237"/>
    </source>
</evidence>
<dbReference type="eggNOG" id="COG4105">
    <property type="taxonomic scope" value="Bacteria"/>
</dbReference>
<evidence type="ECO:0000256" key="1">
    <source>
        <dbReference type="ARBA" id="ARBA00022729"/>
    </source>
</evidence>
<organism evidence="8 9">
    <name type="scientific">Asticcacaulis biprosthecium C19</name>
    <dbReference type="NCBI Taxonomy" id="715226"/>
    <lineage>
        <taxon>Bacteria</taxon>
        <taxon>Pseudomonadati</taxon>
        <taxon>Pseudomonadota</taxon>
        <taxon>Alphaproteobacteria</taxon>
        <taxon>Caulobacterales</taxon>
        <taxon>Caulobacteraceae</taxon>
        <taxon>Asticcacaulis</taxon>
    </lineage>
</organism>
<comment type="function">
    <text evidence="4">Part of the outer membrane protein assembly complex, which is involved in assembly and insertion of beta-barrel proteins into the outer membrane.</text>
</comment>
<keyword evidence="4" id="KW-0564">Palmitate</keyword>
<reference evidence="9" key="1">
    <citation type="submission" date="2011-03" db="EMBL/GenBank/DDBJ databases">
        <title>Draft genome sequence of Brevundimonas diminuta.</title>
        <authorList>
            <person name="Brown P.J.B."/>
            <person name="Buechlein A."/>
            <person name="Hemmerich C."/>
            <person name="Brun Y.V."/>
        </authorList>
    </citation>
    <scope>NUCLEOTIDE SEQUENCE [LARGE SCALE GENOMIC DNA]</scope>
    <source>
        <strain evidence="9">C19</strain>
    </source>
</reference>
<comment type="subcellular location">
    <subcellularLocation>
        <location evidence="4">Cell outer membrane</location>
        <topology evidence="4">Lipid-anchor</topology>
    </subcellularLocation>
</comment>
<proteinExistence type="inferred from homology"/>
<accession>F4QKS1</accession>
<dbReference type="HOGENOM" id="CLU_065982_1_1_5"/>
<dbReference type="SUPFAM" id="SSF48452">
    <property type="entry name" value="TPR-like"/>
    <property type="match status" value="1"/>
</dbReference>
<keyword evidence="9" id="KW-1185">Reference proteome</keyword>
<evidence type="ECO:0000256" key="2">
    <source>
        <dbReference type="ARBA" id="ARBA00023136"/>
    </source>
</evidence>
<evidence type="ECO:0000256" key="6">
    <source>
        <dbReference type="SAM" id="SignalP"/>
    </source>
</evidence>
<evidence type="ECO:0000313" key="9">
    <source>
        <dbReference type="Proteomes" id="UP000006512"/>
    </source>
</evidence>
<dbReference type="Pfam" id="PF13525">
    <property type="entry name" value="YfiO"/>
    <property type="match status" value="1"/>
</dbReference>
<keyword evidence="1 4" id="KW-0732">Signal</keyword>
<dbReference type="InterPro" id="IPR011990">
    <property type="entry name" value="TPR-like_helical_dom_sf"/>
</dbReference>
<dbReference type="STRING" id="715226.ABI_18130"/>
<dbReference type="GO" id="GO:0009279">
    <property type="term" value="C:cell outer membrane"/>
    <property type="evidence" value="ECO:0007669"/>
    <property type="project" value="UniProtKB-SubCell"/>
</dbReference>
<name>F4QKS1_9CAUL</name>
<dbReference type="PROSITE" id="PS51257">
    <property type="entry name" value="PROKAR_LIPOPROTEIN"/>
    <property type="match status" value="1"/>
</dbReference>